<proteinExistence type="predicted"/>
<keyword evidence="2" id="KW-0479">Metal-binding</keyword>
<dbReference type="Proteomes" id="UP001184861">
    <property type="component" value="Unassembled WGS sequence"/>
</dbReference>
<keyword evidence="5" id="KW-0482">Metalloprotease</keyword>
<name>A0AAE4C560_9FLAO</name>
<dbReference type="PANTHER" id="PTHR30471:SF3">
    <property type="entry name" value="UPF0758 PROTEIN YEES-RELATED"/>
    <property type="match status" value="1"/>
</dbReference>
<evidence type="ECO:0000256" key="1">
    <source>
        <dbReference type="ARBA" id="ARBA00022670"/>
    </source>
</evidence>
<dbReference type="CDD" id="cd08071">
    <property type="entry name" value="MPN_DUF2466"/>
    <property type="match status" value="1"/>
</dbReference>
<dbReference type="InterPro" id="IPR001405">
    <property type="entry name" value="UPF0758"/>
</dbReference>
<sequence length="149" mass="16430">MNNTISEASEIQVSYKPNKIVSSKITTSFDAVQIIRKFWNEETIQMQEETKILFMDSSNTIIGVYSLSKGGLTGTLVDIRLILSVALKCLATGIIFVHNHPSGNLNPSNADLSIMNKLKTACKLLDIALLDSIIITKESYMSFTDEGLL</sequence>
<organism evidence="7 8">
    <name type="scientific">Chryseobacterium rhizosphaerae</name>
    <dbReference type="NCBI Taxonomy" id="395937"/>
    <lineage>
        <taxon>Bacteria</taxon>
        <taxon>Pseudomonadati</taxon>
        <taxon>Bacteroidota</taxon>
        <taxon>Flavobacteriia</taxon>
        <taxon>Flavobacteriales</taxon>
        <taxon>Weeksellaceae</taxon>
        <taxon>Chryseobacterium group</taxon>
        <taxon>Chryseobacterium</taxon>
    </lineage>
</organism>
<dbReference type="AlphaFoldDB" id="A0AAE4C560"/>
<evidence type="ECO:0000256" key="3">
    <source>
        <dbReference type="ARBA" id="ARBA00022801"/>
    </source>
</evidence>
<dbReference type="InterPro" id="IPR020891">
    <property type="entry name" value="UPF0758_CS"/>
</dbReference>
<dbReference type="PROSITE" id="PS50249">
    <property type="entry name" value="MPN"/>
    <property type="match status" value="1"/>
</dbReference>
<dbReference type="EMBL" id="JAVDQY010000004">
    <property type="protein sequence ID" value="MDR6528259.1"/>
    <property type="molecule type" value="Genomic_DNA"/>
</dbReference>
<feature type="domain" description="MPN" evidence="6">
    <location>
        <begin position="24"/>
        <end position="149"/>
    </location>
</feature>
<protein>
    <submittedName>
        <fullName evidence="7">DNA repair protein RadC</fullName>
    </submittedName>
</protein>
<accession>A0AAE4C560</accession>
<keyword evidence="1" id="KW-0645">Protease</keyword>
<dbReference type="InterPro" id="IPR025657">
    <property type="entry name" value="RadC_JAB"/>
</dbReference>
<dbReference type="GO" id="GO:0008237">
    <property type="term" value="F:metallopeptidase activity"/>
    <property type="evidence" value="ECO:0007669"/>
    <property type="project" value="UniProtKB-KW"/>
</dbReference>
<evidence type="ECO:0000256" key="5">
    <source>
        <dbReference type="ARBA" id="ARBA00023049"/>
    </source>
</evidence>
<reference evidence="7" key="1">
    <citation type="submission" date="2023-07" db="EMBL/GenBank/DDBJ databases">
        <title>Sorghum-associated microbial communities from plants grown in Nebraska, USA.</title>
        <authorList>
            <person name="Schachtman D."/>
        </authorList>
    </citation>
    <scope>NUCLEOTIDE SEQUENCE</scope>
    <source>
        <strain evidence="7">DS2360</strain>
    </source>
</reference>
<keyword evidence="3" id="KW-0378">Hydrolase</keyword>
<evidence type="ECO:0000313" key="7">
    <source>
        <dbReference type="EMBL" id="MDR6528259.1"/>
    </source>
</evidence>
<dbReference type="InterPro" id="IPR037518">
    <property type="entry name" value="MPN"/>
</dbReference>
<dbReference type="GO" id="GO:0046872">
    <property type="term" value="F:metal ion binding"/>
    <property type="evidence" value="ECO:0007669"/>
    <property type="project" value="UniProtKB-KW"/>
</dbReference>
<dbReference type="PROSITE" id="PS01302">
    <property type="entry name" value="UPF0758"/>
    <property type="match status" value="1"/>
</dbReference>
<dbReference type="RefSeq" id="WP_309947530.1">
    <property type="nucleotide sequence ID" value="NZ_JAVDQY010000004.1"/>
</dbReference>
<evidence type="ECO:0000313" key="8">
    <source>
        <dbReference type="Proteomes" id="UP001184861"/>
    </source>
</evidence>
<dbReference type="Pfam" id="PF04002">
    <property type="entry name" value="RadC"/>
    <property type="match status" value="1"/>
</dbReference>
<evidence type="ECO:0000259" key="6">
    <source>
        <dbReference type="PROSITE" id="PS50249"/>
    </source>
</evidence>
<evidence type="ECO:0000256" key="2">
    <source>
        <dbReference type="ARBA" id="ARBA00022723"/>
    </source>
</evidence>
<dbReference type="Gene3D" id="3.40.140.10">
    <property type="entry name" value="Cytidine Deaminase, domain 2"/>
    <property type="match status" value="1"/>
</dbReference>
<evidence type="ECO:0000256" key="4">
    <source>
        <dbReference type="ARBA" id="ARBA00022833"/>
    </source>
</evidence>
<keyword evidence="4" id="KW-0862">Zinc</keyword>
<comment type="caution">
    <text evidence="7">The sequence shown here is derived from an EMBL/GenBank/DDBJ whole genome shotgun (WGS) entry which is preliminary data.</text>
</comment>
<dbReference type="PANTHER" id="PTHR30471">
    <property type="entry name" value="DNA REPAIR PROTEIN RADC"/>
    <property type="match status" value="1"/>
</dbReference>
<dbReference type="GO" id="GO:0006508">
    <property type="term" value="P:proteolysis"/>
    <property type="evidence" value="ECO:0007669"/>
    <property type="project" value="UniProtKB-KW"/>
</dbReference>
<gene>
    <name evidence="7" type="ORF">J2787_003678</name>
</gene>